<sequence>MASWDSLPSEIRLMVLRCIAPRTKNHECEFPSAPILATVSQEWKGFFERNTFQNLALDNTDLHAFSSAVRGENVVRLDYIKKLRVRVNLLTYTARIAAKPESATNAIQNNRIFTQAVAALLKALSSWKGDNGGLILDFDACSPSDYQCHGPDGDGIHQRLRGTPLEFKPSLIKKKSPYSGPAHNLPSTPIVKGLRLCMDTPRVIELESLAKLCRESFVALESFSFSYFISRTEEKERRFLEGICQS</sequence>
<evidence type="ECO:0000313" key="2">
    <source>
        <dbReference type="Proteomes" id="UP000605986"/>
    </source>
</evidence>
<proteinExistence type="predicted"/>
<gene>
    <name evidence="1" type="ORF">F53441_10753</name>
</gene>
<dbReference type="Proteomes" id="UP000605986">
    <property type="component" value="Unassembled WGS sequence"/>
</dbReference>
<reference evidence="1" key="1">
    <citation type="submission" date="2020-01" db="EMBL/GenBank/DDBJ databases">
        <title>Identification and distribution of gene clusters putatively required for synthesis of sphingolipid metabolism inhibitors in phylogenetically diverse species of the filamentous fungus Fusarium.</title>
        <authorList>
            <person name="Kim H.-S."/>
            <person name="Busman M."/>
            <person name="Brown D.W."/>
            <person name="Divon H."/>
            <person name="Uhlig S."/>
            <person name="Proctor R.H."/>
        </authorList>
    </citation>
    <scope>NUCLEOTIDE SEQUENCE</scope>
    <source>
        <strain evidence="1">NRRL 53441</strain>
    </source>
</reference>
<organism evidence="1 2">
    <name type="scientific">Fusarium austroafricanum</name>
    <dbReference type="NCBI Taxonomy" id="2364996"/>
    <lineage>
        <taxon>Eukaryota</taxon>
        <taxon>Fungi</taxon>
        <taxon>Dikarya</taxon>
        <taxon>Ascomycota</taxon>
        <taxon>Pezizomycotina</taxon>
        <taxon>Sordariomycetes</taxon>
        <taxon>Hypocreomycetidae</taxon>
        <taxon>Hypocreales</taxon>
        <taxon>Nectriaceae</taxon>
        <taxon>Fusarium</taxon>
        <taxon>Fusarium concolor species complex</taxon>
    </lineage>
</organism>
<evidence type="ECO:0000313" key="1">
    <source>
        <dbReference type="EMBL" id="KAF4445500.1"/>
    </source>
</evidence>
<name>A0A8H4NRZ0_9HYPO</name>
<accession>A0A8H4NRZ0</accession>
<comment type="caution">
    <text evidence="1">The sequence shown here is derived from an EMBL/GenBank/DDBJ whole genome shotgun (WGS) entry which is preliminary data.</text>
</comment>
<dbReference type="OrthoDB" id="4802432at2759"/>
<protein>
    <submittedName>
        <fullName evidence="1">F-box domain-containing protein</fullName>
    </submittedName>
</protein>
<dbReference type="EMBL" id="JAADJG010000520">
    <property type="protein sequence ID" value="KAF4445500.1"/>
    <property type="molecule type" value="Genomic_DNA"/>
</dbReference>
<keyword evidence="2" id="KW-1185">Reference proteome</keyword>
<dbReference type="AlphaFoldDB" id="A0A8H4NRZ0"/>